<accession>N1VSC6</accession>
<keyword evidence="1" id="KW-0812">Transmembrane</keyword>
<name>N1VSC6_9LEPT</name>
<dbReference type="RefSeq" id="WP_002975575.1">
    <property type="nucleotide sequence ID" value="NZ_AOGW02000022.1"/>
</dbReference>
<dbReference type="InterPro" id="IPR005619">
    <property type="entry name" value="Uncharacterised_YajG"/>
</dbReference>
<dbReference type="STRING" id="1257025.LEP1GSC203_0393"/>
<comment type="caution">
    <text evidence="2">The sequence shown here is derived from an EMBL/GenBank/DDBJ whole genome shotgun (WGS) entry which is preliminary data.</text>
</comment>
<dbReference type="Proteomes" id="UP000012371">
    <property type="component" value="Unassembled WGS sequence"/>
</dbReference>
<evidence type="ECO:0008006" key="4">
    <source>
        <dbReference type="Google" id="ProtNLM"/>
    </source>
</evidence>
<evidence type="ECO:0000313" key="2">
    <source>
        <dbReference type="EMBL" id="EMY59910.1"/>
    </source>
</evidence>
<protein>
    <recommendedName>
        <fullName evidence="4">Lipoprotein</fullName>
    </recommendedName>
</protein>
<evidence type="ECO:0000313" key="3">
    <source>
        <dbReference type="Proteomes" id="UP000012371"/>
    </source>
</evidence>
<evidence type="ECO:0000256" key="1">
    <source>
        <dbReference type="SAM" id="Phobius"/>
    </source>
</evidence>
<reference evidence="2" key="1">
    <citation type="submission" date="2013-03" db="EMBL/GenBank/DDBJ databases">
        <authorList>
            <person name="Harkins D.M."/>
            <person name="Durkin A.S."/>
            <person name="Brinkac L.M."/>
            <person name="Haft D.H."/>
            <person name="Selengut J.D."/>
            <person name="Sanka R."/>
            <person name="DePew J."/>
            <person name="Purushe J."/>
            <person name="Hartskeerl R.A."/>
            <person name="Ahmed A."/>
            <person name="van der Linden H."/>
            <person name="Goris M.G.A."/>
            <person name="Vinetz J.M."/>
            <person name="Sutton G.G."/>
            <person name="Nierman W.C."/>
            <person name="Fouts D.E."/>
        </authorList>
    </citation>
    <scope>NUCLEOTIDE SEQUENCE [LARGE SCALE GENOMIC DNA]</scope>
    <source>
        <strain evidence="2">LT 11-33</strain>
    </source>
</reference>
<dbReference type="OrthoDB" id="330221at2"/>
<sequence>MNLSRFKYIIHLIISLINLGCILTSKTFEYKYENPIYSEITYKNITISVNYSESYKNFSRNKITFQGIFKDGFGIERGYIFIKPQAEEIVKNLFITELKNSGFTITNLPSNDNPEIEIQVNQMFIEPEVGFFVIDAIAVIDINIFVHFKNKSFKRRFKAVGEATIVFQPDYFYQLALDRSMKNLALKTIPEVISLIQNEQKDF</sequence>
<dbReference type="EMBL" id="AOGW02000022">
    <property type="protein sequence ID" value="EMY59910.1"/>
    <property type="molecule type" value="Genomic_DNA"/>
</dbReference>
<organism evidence="2 3">
    <name type="scientific">Leptospira terpstrae serovar Hualin str. LT 11-33 = ATCC 700639</name>
    <dbReference type="NCBI Taxonomy" id="1257025"/>
    <lineage>
        <taxon>Bacteria</taxon>
        <taxon>Pseudomonadati</taxon>
        <taxon>Spirochaetota</taxon>
        <taxon>Spirochaetia</taxon>
        <taxon>Leptospirales</taxon>
        <taxon>Leptospiraceae</taxon>
        <taxon>Leptospira</taxon>
    </lineage>
</organism>
<feature type="transmembrane region" description="Helical" evidence="1">
    <location>
        <begin position="129"/>
        <end position="148"/>
    </location>
</feature>
<proteinExistence type="predicted"/>
<keyword evidence="1" id="KW-0472">Membrane</keyword>
<keyword evidence="3" id="KW-1185">Reference proteome</keyword>
<keyword evidence="1" id="KW-1133">Transmembrane helix</keyword>
<dbReference type="AlphaFoldDB" id="N1VSC6"/>
<gene>
    <name evidence="2" type="ORF">LEP1GSC203_0393</name>
</gene>
<dbReference type="Pfam" id="PF03923">
    <property type="entry name" value="Lipoprotein_16"/>
    <property type="match status" value="1"/>
</dbReference>